<name>A0ABS4BIS0_9HYPH</name>
<sequence>MQNAALMMQKNEGAMLQIWLRHHAEIFGNENLYVFDNGSTDEQTLQVLRQAAQSGVNVSDAYSAPTDFDKKGEIIKAKIEELAKLGRYSFFFPLDADELVGAMVDGHPSFKREDVNATLAPFVGEQRVLRIARAYVPNPTKEGLYALHEKNDKCFFYTDTIAKLDIGFHSGETKSGKEGVITDIIQVHAHHKKYESKQVRSLQKLQSRFGRITAAQAVIIHNERDRGWHLISDVLRGRGDFYRRHSAAGRQASAPQIRDHLSRLGLWNEFAGLMDFGYDRDAAASDLTARGTIEDVSLADGVVRISGWAVKADGSRFESFYLNINGVNRFVVPHRLVRRQDVVRATAGADLFCGFEIENPVGNPEDRAIRSLVLRPIDLTGDTYANFALPKTRMP</sequence>
<dbReference type="EMBL" id="JAGJCF010000009">
    <property type="protein sequence ID" value="MBP0616659.1"/>
    <property type="molecule type" value="Genomic_DNA"/>
</dbReference>
<organism evidence="1 2">
    <name type="scientific">Jiella mangrovi</name>
    <dbReference type="NCBI Taxonomy" id="2821407"/>
    <lineage>
        <taxon>Bacteria</taxon>
        <taxon>Pseudomonadati</taxon>
        <taxon>Pseudomonadota</taxon>
        <taxon>Alphaproteobacteria</taxon>
        <taxon>Hyphomicrobiales</taxon>
        <taxon>Aurantimonadaceae</taxon>
        <taxon>Jiella</taxon>
    </lineage>
</organism>
<evidence type="ECO:0000313" key="1">
    <source>
        <dbReference type="EMBL" id="MBP0616659.1"/>
    </source>
</evidence>
<evidence type="ECO:0000313" key="2">
    <source>
        <dbReference type="Proteomes" id="UP000678276"/>
    </source>
</evidence>
<proteinExistence type="predicted"/>
<comment type="caution">
    <text evidence="1">The sequence shown here is derived from an EMBL/GenBank/DDBJ whole genome shotgun (WGS) entry which is preliminary data.</text>
</comment>
<gene>
    <name evidence="1" type="ORF">J6595_13805</name>
</gene>
<dbReference type="RefSeq" id="WP_209595140.1">
    <property type="nucleotide sequence ID" value="NZ_JAGJCF010000009.1"/>
</dbReference>
<accession>A0ABS4BIS0</accession>
<dbReference type="Pfam" id="PF13704">
    <property type="entry name" value="Glyco_tranf_2_4"/>
    <property type="match status" value="1"/>
</dbReference>
<protein>
    <submittedName>
        <fullName evidence="1">Glycosyltransferase family 2 protein</fullName>
    </submittedName>
</protein>
<dbReference type="Proteomes" id="UP000678276">
    <property type="component" value="Unassembled WGS sequence"/>
</dbReference>
<reference evidence="1 2" key="1">
    <citation type="submission" date="2021-04" db="EMBL/GenBank/DDBJ databases">
        <title>Whole genome sequence of Jiella sp. KSK16Y-1.</title>
        <authorList>
            <person name="Tuo L."/>
        </authorList>
    </citation>
    <scope>NUCLEOTIDE SEQUENCE [LARGE SCALE GENOMIC DNA]</scope>
    <source>
        <strain evidence="1 2">KSK16Y-1</strain>
    </source>
</reference>
<keyword evidence="2" id="KW-1185">Reference proteome</keyword>